<proteinExistence type="predicted"/>
<dbReference type="AlphaFoldDB" id="A0A8B2Z001"/>
<evidence type="ECO:0000313" key="2">
    <source>
        <dbReference type="Proteomes" id="UP000260790"/>
    </source>
</evidence>
<evidence type="ECO:0000313" key="1">
    <source>
        <dbReference type="EMBL" id="RGK47202.1"/>
    </source>
</evidence>
<name>A0A8B2Z001_9LACO</name>
<comment type="caution">
    <text evidence="1">The sequence shown here is derived from an EMBL/GenBank/DDBJ whole genome shotgun (WGS) entry which is preliminary data.</text>
</comment>
<sequence length="62" mass="7064">MKIQLKQDARAACWGIYGQIPVFHILPVTACIVLRANPCFRHFARNRPHCFTGKSLFSSFCP</sequence>
<gene>
    <name evidence="1" type="ORF">DXD09_04415</name>
</gene>
<dbReference type="Proteomes" id="UP000260790">
    <property type="component" value="Unassembled WGS sequence"/>
</dbReference>
<organism evidence="1 2">
    <name type="scientific">Ligilactobacillus ruminis</name>
    <dbReference type="NCBI Taxonomy" id="1623"/>
    <lineage>
        <taxon>Bacteria</taxon>
        <taxon>Bacillati</taxon>
        <taxon>Bacillota</taxon>
        <taxon>Bacilli</taxon>
        <taxon>Lactobacillales</taxon>
        <taxon>Lactobacillaceae</taxon>
        <taxon>Ligilactobacillus</taxon>
    </lineage>
</organism>
<reference evidence="1 2" key="1">
    <citation type="submission" date="2018-08" db="EMBL/GenBank/DDBJ databases">
        <title>A genome reference for cultivated species of the human gut microbiota.</title>
        <authorList>
            <person name="Zou Y."/>
            <person name="Xue W."/>
            <person name="Luo G."/>
        </authorList>
    </citation>
    <scope>NUCLEOTIDE SEQUENCE [LARGE SCALE GENOMIC DNA]</scope>
    <source>
        <strain evidence="1 2">TF10-9AT</strain>
    </source>
</reference>
<protein>
    <submittedName>
        <fullName evidence="1">Vitamin B12-binding protein</fullName>
    </submittedName>
</protein>
<dbReference type="EMBL" id="QSQR01000003">
    <property type="protein sequence ID" value="RGK47202.1"/>
    <property type="molecule type" value="Genomic_DNA"/>
</dbReference>
<accession>A0A8B2Z001</accession>